<evidence type="ECO:0000313" key="20">
    <source>
        <dbReference type="EMBL" id="PBK89765.1"/>
    </source>
</evidence>
<comment type="cofactor">
    <cofactor evidence="1">
        <name>pyridoxal 5'-phosphate</name>
        <dbReference type="ChEBI" id="CHEBI:597326"/>
    </cofactor>
</comment>
<keyword evidence="11" id="KW-0809">Transit peptide</keyword>
<comment type="subunit">
    <text evidence="6 16">Homodimer.</text>
</comment>
<keyword evidence="9 18" id="KW-0812">Transmembrane</keyword>
<evidence type="ECO:0000256" key="14">
    <source>
        <dbReference type="ARBA" id="ARBA00023128"/>
    </source>
</evidence>
<evidence type="ECO:0000256" key="6">
    <source>
        <dbReference type="ARBA" id="ARBA00011738"/>
    </source>
</evidence>
<evidence type="ECO:0000256" key="4">
    <source>
        <dbReference type="ARBA" id="ARBA00007224"/>
    </source>
</evidence>
<evidence type="ECO:0000256" key="2">
    <source>
        <dbReference type="ARBA" id="ARBA00004167"/>
    </source>
</evidence>
<dbReference type="InterPro" id="IPR015424">
    <property type="entry name" value="PyrdxlP-dep_Trfase"/>
</dbReference>
<evidence type="ECO:0000256" key="17">
    <source>
        <dbReference type="SAM" id="Coils"/>
    </source>
</evidence>
<keyword evidence="10" id="KW-0663">Pyridoxal phosphate</keyword>
<evidence type="ECO:0000256" key="11">
    <source>
        <dbReference type="ARBA" id="ARBA00022946"/>
    </source>
</evidence>
<dbReference type="CDD" id="cd00609">
    <property type="entry name" value="AAT_like"/>
    <property type="match status" value="1"/>
</dbReference>
<dbReference type="InterPro" id="IPR015421">
    <property type="entry name" value="PyrdxlP-dep_Trfase_major"/>
</dbReference>
<reference evidence="21" key="1">
    <citation type="journal article" date="2017" name="Nat. Ecol. Evol.">
        <title>Genome expansion and lineage-specific genetic innovations in the forest pathogenic fungi Armillaria.</title>
        <authorList>
            <person name="Sipos G."/>
            <person name="Prasanna A.N."/>
            <person name="Walter M.C."/>
            <person name="O'Connor E."/>
            <person name="Balint B."/>
            <person name="Krizsan K."/>
            <person name="Kiss B."/>
            <person name="Hess J."/>
            <person name="Varga T."/>
            <person name="Slot J."/>
            <person name="Riley R."/>
            <person name="Boka B."/>
            <person name="Rigling D."/>
            <person name="Barry K."/>
            <person name="Lee J."/>
            <person name="Mihaltcheva S."/>
            <person name="LaButti K."/>
            <person name="Lipzen A."/>
            <person name="Waldron R."/>
            <person name="Moloney N.M."/>
            <person name="Sperisen C."/>
            <person name="Kredics L."/>
            <person name="Vagvoelgyi C."/>
            <person name="Patrignani A."/>
            <person name="Fitzpatrick D."/>
            <person name="Nagy I."/>
            <person name="Doyle S."/>
            <person name="Anderson J.B."/>
            <person name="Grigoriev I.V."/>
            <person name="Gueldener U."/>
            <person name="Muensterkoetter M."/>
            <person name="Nagy L.G."/>
        </authorList>
    </citation>
    <scope>NUCLEOTIDE SEQUENCE [LARGE SCALE GENOMIC DNA]</scope>
    <source>
        <strain evidence="21">Ar21-2</strain>
    </source>
</reference>
<dbReference type="OrthoDB" id="6752799at2759"/>
<dbReference type="GO" id="GO:0005739">
    <property type="term" value="C:mitochondrion"/>
    <property type="evidence" value="ECO:0007669"/>
    <property type="project" value="UniProtKB-SubCell"/>
</dbReference>
<keyword evidence="15 18" id="KW-0472">Membrane</keyword>
<dbReference type="PANTHER" id="PTHR11879:SF55">
    <property type="entry name" value="GLUTAMATE OXALOACETATE TRANSAMINASE 1, ISOFORM B"/>
    <property type="match status" value="1"/>
</dbReference>
<comment type="subcellular location">
    <subcellularLocation>
        <location evidence="2">Membrane</location>
        <topology evidence="2">Single-pass membrane protein</topology>
    </subcellularLocation>
    <subcellularLocation>
        <location evidence="3">Mitochondrion</location>
    </subcellularLocation>
</comment>
<evidence type="ECO:0000256" key="15">
    <source>
        <dbReference type="ARBA" id="ARBA00023136"/>
    </source>
</evidence>
<dbReference type="AlphaFoldDB" id="A0A2H3D3B0"/>
<dbReference type="Gene3D" id="1.20.5.340">
    <property type="match status" value="1"/>
</dbReference>
<feature type="coiled-coil region" evidence="17">
    <location>
        <begin position="455"/>
        <end position="486"/>
    </location>
</feature>
<dbReference type="Pfam" id="PF00155">
    <property type="entry name" value="Aminotran_1_2"/>
    <property type="match status" value="1"/>
</dbReference>
<dbReference type="OMA" id="MGFEMFC"/>
<dbReference type="EC" id="2.6.1.1" evidence="16"/>
<keyword evidence="7 16" id="KW-0032">Aminotransferase</keyword>
<dbReference type="Gene3D" id="3.40.640.10">
    <property type="entry name" value="Type I PLP-dependent aspartate aminotransferase-like (Major domain)"/>
    <property type="match status" value="1"/>
</dbReference>
<gene>
    <name evidence="20" type="ORF">ARMGADRAFT_1167145</name>
</gene>
<evidence type="ECO:0000256" key="18">
    <source>
        <dbReference type="SAM" id="Phobius"/>
    </source>
</evidence>
<dbReference type="GO" id="GO:0005829">
    <property type="term" value="C:cytosol"/>
    <property type="evidence" value="ECO:0007669"/>
    <property type="project" value="TreeGrafter"/>
</dbReference>
<evidence type="ECO:0000259" key="19">
    <source>
        <dbReference type="Pfam" id="PF00155"/>
    </source>
</evidence>
<dbReference type="Proteomes" id="UP000217790">
    <property type="component" value="Unassembled WGS sequence"/>
</dbReference>
<dbReference type="GO" id="GO:0016020">
    <property type="term" value="C:membrane"/>
    <property type="evidence" value="ECO:0007669"/>
    <property type="project" value="UniProtKB-SubCell"/>
</dbReference>
<evidence type="ECO:0000256" key="1">
    <source>
        <dbReference type="ARBA" id="ARBA00001933"/>
    </source>
</evidence>
<dbReference type="InterPro" id="IPR004839">
    <property type="entry name" value="Aminotransferase_I/II_large"/>
</dbReference>
<dbReference type="FunFam" id="3.40.640.10:FF:000064">
    <property type="entry name" value="Aspartate aminotransferase"/>
    <property type="match status" value="1"/>
</dbReference>
<dbReference type="EMBL" id="KZ293667">
    <property type="protein sequence ID" value="PBK89765.1"/>
    <property type="molecule type" value="Genomic_DNA"/>
</dbReference>
<dbReference type="InterPro" id="IPR015422">
    <property type="entry name" value="PyrdxlP-dep_Trfase_small"/>
</dbReference>
<comment type="miscellaneous">
    <text evidence="16">In eukaryotes there are cytoplasmic, mitochondrial and chloroplastic isozymes.</text>
</comment>
<evidence type="ECO:0000256" key="13">
    <source>
        <dbReference type="ARBA" id="ARBA00023054"/>
    </source>
</evidence>
<dbReference type="Pfam" id="PF07798">
    <property type="entry name" value="CCDC90-like"/>
    <property type="match status" value="1"/>
</dbReference>
<dbReference type="InterPro" id="IPR004838">
    <property type="entry name" value="NHTrfase_class1_PyrdxlP-BS"/>
</dbReference>
<organism evidence="20 21">
    <name type="scientific">Armillaria gallica</name>
    <name type="common">Bulbous honey fungus</name>
    <name type="synonym">Armillaria bulbosa</name>
    <dbReference type="NCBI Taxonomy" id="47427"/>
    <lineage>
        <taxon>Eukaryota</taxon>
        <taxon>Fungi</taxon>
        <taxon>Dikarya</taxon>
        <taxon>Basidiomycota</taxon>
        <taxon>Agaricomycotina</taxon>
        <taxon>Agaricomycetes</taxon>
        <taxon>Agaricomycetidae</taxon>
        <taxon>Agaricales</taxon>
        <taxon>Marasmiineae</taxon>
        <taxon>Physalacriaceae</taxon>
        <taxon>Armillaria</taxon>
    </lineage>
</organism>
<dbReference type="GO" id="GO:0004069">
    <property type="term" value="F:L-aspartate:2-oxoglutarate aminotransferase activity"/>
    <property type="evidence" value="ECO:0007669"/>
    <property type="project" value="UniProtKB-EC"/>
</dbReference>
<dbReference type="NCBIfam" id="NF006719">
    <property type="entry name" value="PRK09257.1"/>
    <property type="match status" value="1"/>
</dbReference>
<evidence type="ECO:0000256" key="16">
    <source>
        <dbReference type="RuleBase" id="RU000480"/>
    </source>
</evidence>
<dbReference type="InterPro" id="IPR000796">
    <property type="entry name" value="Asp_trans"/>
</dbReference>
<dbReference type="FunCoup" id="A0A2H3D3B0">
    <property type="interactions" value="458"/>
</dbReference>
<protein>
    <recommendedName>
        <fullName evidence="16">Aspartate aminotransferase</fullName>
        <ecNumber evidence="16">2.6.1.1</ecNumber>
    </recommendedName>
</protein>
<keyword evidence="12 18" id="KW-1133">Transmembrane helix</keyword>
<dbReference type="PANTHER" id="PTHR11879">
    <property type="entry name" value="ASPARTATE AMINOTRANSFERASE"/>
    <property type="match status" value="1"/>
</dbReference>
<comment type="catalytic activity">
    <reaction evidence="16">
        <text>L-aspartate + 2-oxoglutarate = oxaloacetate + L-glutamate</text>
        <dbReference type="Rhea" id="RHEA:21824"/>
        <dbReference type="ChEBI" id="CHEBI:16452"/>
        <dbReference type="ChEBI" id="CHEBI:16810"/>
        <dbReference type="ChEBI" id="CHEBI:29985"/>
        <dbReference type="ChEBI" id="CHEBI:29991"/>
        <dbReference type="EC" id="2.6.1.1"/>
    </reaction>
</comment>
<name>A0A2H3D3B0_ARMGA</name>
<dbReference type="PRINTS" id="PR00799">
    <property type="entry name" value="TRANSAMINASE"/>
</dbReference>
<dbReference type="GO" id="GO:0030170">
    <property type="term" value="F:pyridoxal phosphate binding"/>
    <property type="evidence" value="ECO:0007669"/>
    <property type="project" value="InterPro"/>
</dbReference>
<keyword evidence="8 16" id="KW-0808">Transferase</keyword>
<evidence type="ECO:0000256" key="10">
    <source>
        <dbReference type="ARBA" id="ARBA00022898"/>
    </source>
</evidence>
<evidence type="ECO:0000256" key="3">
    <source>
        <dbReference type="ARBA" id="ARBA00004173"/>
    </source>
</evidence>
<keyword evidence="21" id="KW-1185">Reference proteome</keyword>
<dbReference type="STRING" id="47427.A0A2H3D3B0"/>
<comment type="similarity">
    <text evidence="5">Belongs to the class-I pyridoxal-phosphate-dependent aminotransferase family.</text>
</comment>
<accession>A0A2H3D3B0</accession>
<evidence type="ECO:0000256" key="8">
    <source>
        <dbReference type="ARBA" id="ARBA00022679"/>
    </source>
</evidence>
<feature type="domain" description="Aminotransferase class I/classII large" evidence="19">
    <location>
        <begin position="20"/>
        <end position="397"/>
    </location>
</feature>
<feature type="transmembrane region" description="Helical" evidence="18">
    <location>
        <begin position="534"/>
        <end position="553"/>
    </location>
</feature>
<evidence type="ECO:0000256" key="5">
    <source>
        <dbReference type="ARBA" id="ARBA00007441"/>
    </source>
</evidence>
<comment type="similarity">
    <text evidence="4">Belongs to the CCDC90 family.</text>
</comment>
<dbReference type="FunFam" id="1.20.5.340:FF:000018">
    <property type="entry name" value="Mitochondrial protein FMP32"/>
    <property type="match status" value="1"/>
</dbReference>
<dbReference type="PROSITE" id="PS00105">
    <property type="entry name" value="AA_TRANSFER_CLASS_1"/>
    <property type="match status" value="1"/>
</dbReference>
<evidence type="ECO:0000256" key="7">
    <source>
        <dbReference type="ARBA" id="ARBA00022576"/>
    </source>
</evidence>
<sequence>MAEDEIFEMTDTFKRDPFPKKVNLGAGAYRDEEGKPWVLPAVKKAHALLIDSPTLDHEYLPITGLDEFTCSAAKLMFAEESDVIKNGRVMSIQTISGTGANHLGAFFLSRFYQFNDEREVYISRPTWMNHHAIFSNVGITLVEYPYYNAKTRAIDFDGMLSTMKSAPSRSIFVLHACAHNPTGLDPSQEQWTAIADIMLAKGHYAFFDAAYQGFATGDLDNDAWAVREFSRRGTAMLVCQSFAKNAGLYGERVGALHIVGKDEDTAKNIKSQLSLLTRVEFSTPPAYGAKLVNLILNDASLYEEWKRNIRTMAGRLIEVRKELHRLLTEELKTPGNWDHVVNQIGMFRYHPLEHFFWITEAQSKRLIDEYHIYLAKNGRISLAGLNAKNIKYFAESLDEVAEGIMSAIAEVIDESIRNMTSNMVTKADQEKQHYTQQVDFAQLKSELQLMEKNDLAIIKAENDRLLNDIEKLKQRLREEITRTQAGVRLDLNLEKGRLREDSAGQVLKIREVDTRIEQEIAGLRTAIQASKATTLQYIVGVVTTCTALLMAYLRFRA</sequence>
<keyword evidence="13 17" id="KW-0175">Coiled coil</keyword>
<dbReference type="InParanoid" id="A0A2H3D3B0"/>
<keyword evidence="14" id="KW-0496">Mitochondrion</keyword>
<evidence type="ECO:0000256" key="9">
    <source>
        <dbReference type="ARBA" id="ARBA00022692"/>
    </source>
</evidence>
<dbReference type="SUPFAM" id="SSF53383">
    <property type="entry name" value="PLP-dependent transferases"/>
    <property type="match status" value="1"/>
</dbReference>
<evidence type="ECO:0000256" key="12">
    <source>
        <dbReference type="ARBA" id="ARBA00022989"/>
    </source>
</evidence>
<dbReference type="InterPro" id="IPR024461">
    <property type="entry name" value="CCDC90-like"/>
</dbReference>
<dbReference type="Gene3D" id="3.90.1150.10">
    <property type="entry name" value="Aspartate Aminotransferase, domain 1"/>
    <property type="match status" value="1"/>
</dbReference>
<dbReference type="GO" id="GO:0006532">
    <property type="term" value="P:aspartate biosynthetic process"/>
    <property type="evidence" value="ECO:0007669"/>
    <property type="project" value="TreeGrafter"/>
</dbReference>
<proteinExistence type="inferred from homology"/>
<evidence type="ECO:0000313" key="21">
    <source>
        <dbReference type="Proteomes" id="UP000217790"/>
    </source>
</evidence>